<accession>A0A9K3CRD8</accession>
<dbReference type="Gene3D" id="3.30.540.30">
    <property type="match status" value="1"/>
</dbReference>
<evidence type="ECO:0000256" key="1">
    <source>
        <dbReference type="ARBA" id="ARBA00022723"/>
    </source>
</evidence>
<dbReference type="AlphaFoldDB" id="A0A9K3CRD8"/>
<comment type="caution">
    <text evidence="3">The sequence shown here is derived from an EMBL/GenBank/DDBJ whole genome shotgun (WGS) entry which is preliminary data.</text>
</comment>
<protein>
    <recommendedName>
        <fullName evidence="5">Peptidase</fullName>
    </recommendedName>
</protein>
<dbReference type="PANTHER" id="PTHR23422:SF9">
    <property type="entry name" value="ZN-DEPENDENT HYDROLASE"/>
    <property type="match status" value="1"/>
</dbReference>
<dbReference type="EMBL" id="BDIP01000481">
    <property type="protein sequence ID" value="GIQ81736.1"/>
    <property type="molecule type" value="Genomic_DNA"/>
</dbReference>
<dbReference type="InterPro" id="IPR039461">
    <property type="entry name" value="Peptidase_M49"/>
</dbReference>
<feature type="non-terminal residue" evidence="3">
    <location>
        <position position="533"/>
    </location>
</feature>
<evidence type="ECO:0000313" key="4">
    <source>
        <dbReference type="Proteomes" id="UP000265618"/>
    </source>
</evidence>
<gene>
    <name evidence="3" type="ORF">KIPB_002745</name>
</gene>
<organism evidence="3 4">
    <name type="scientific">Kipferlia bialata</name>
    <dbReference type="NCBI Taxonomy" id="797122"/>
    <lineage>
        <taxon>Eukaryota</taxon>
        <taxon>Metamonada</taxon>
        <taxon>Carpediemonas-like organisms</taxon>
        <taxon>Kipferlia</taxon>
    </lineage>
</organism>
<dbReference type="OrthoDB" id="510307at2759"/>
<dbReference type="GO" id="GO:0008239">
    <property type="term" value="F:dipeptidyl-peptidase activity"/>
    <property type="evidence" value="ECO:0007669"/>
    <property type="project" value="TreeGrafter"/>
</dbReference>
<evidence type="ECO:0000256" key="2">
    <source>
        <dbReference type="ARBA" id="ARBA00022801"/>
    </source>
</evidence>
<keyword evidence="1" id="KW-0479">Metal-binding</keyword>
<name>A0A9K3CRD8_9EUKA</name>
<reference evidence="3 4" key="1">
    <citation type="journal article" date="2018" name="PLoS ONE">
        <title>The draft genome of Kipferlia bialata reveals reductive genome evolution in fornicate parasites.</title>
        <authorList>
            <person name="Tanifuji G."/>
            <person name="Takabayashi S."/>
            <person name="Kume K."/>
            <person name="Takagi M."/>
            <person name="Nakayama T."/>
            <person name="Kamikawa R."/>
            <person name="Inagaki Y."/>
            <person name="Hashimoto T."/>
        </authorList>
    </citation>
    <scope>NUCLEOTIDE SEQUENCE [LARGE SCALE GENOMIC DNA]</scope>
    <source>
        <strain evidence="3">NY0173</strain>
    </source>
</reference>
<keyword evidence="2" id="KW-0378">Hydrolase</keyword>
<dbReference type="GO" id="GO:0046872">
    <property type="term" value="F:metal ion binding"/>
    <property type="evidence" value="ECO:0007669"/>
    <property type="project" value="UniProtKB-KW"/>
</dbReference>
<sequence>AAGDAIDQLFLLQTLSDNPAVRKELVRKADKEDEADGDWTAALAFFDINYGPYDMLNEKRAFLSAASIPNPAPPGGGFYPVTIDTSDVYSTWRDTLSGEQADCADSAFSVIVDGSNGGANMYACQYYHEYKPYAEYLGDVIYQLNTAAASVSDKSLSDYLTDRADAFMSDDYGPSDETWLQVNPTSVLEVTVGPYEVYADGLLNKRAAYELYVSLTDVTETERVGDYWKYAGDLEASLPYVSRRGEVSEGSGAMKIVDLIFNAGDARQASQTMAFNLPNVPTPNDLGSKQTMLRNVQQAKYDVILRPIGERVITPDEADGVTFDAAFQHTISHEVAHALGPITTTAGEPVRDVLGSTYSGIEEAKGDLGSLHSIAYLAANQTPAQGLAIPCRNAAFELTPGMDAYPSCDQFLSDVYITYAASAFRSIRFGTSEAHGLAVAATLVGLMDGNGVRESAEGNGVFTIDTALYGAAVEDMLTDVLGFEDRGDVDGAVAWLSRGYDLPDSVTLALDAISALGIPLDIRPQYDDYSAFA</sequence>
<keyword evidence="4" id="KW-1185">Reference proteome</keyword>
<proteinExistence type="predicted"/>
<evidence type="ECO:0000313" key="3">
    <source>
        <dbReference type="EMBL" id="GIQ81736.1"/>
    </source>
</evidence>
<dbReference type="Proteomes" id="UP000265618">
    <property type="component" value="Unassembled WGS sequence"/>
</dbReference>
<dbReference type="PANTHER" id="PTHR23422">
    <property type="entry name" value="DIPEPTIDYL PEPTIDASE III-RELATED"/>
    <property type="match status" value="1"/>
</dbReference>
<evidence type="ECO:0008006" key="5">
    <source>
        <dbReference type="Google" id="ProtNLM"/>
    </source>
</evidence>
<dbReference type="GO" id="GO:0005737">
    <property type="term" value="C:cytoplasm"/>
    <property type="evidence" value="ECO:0007669"/>
    <property type="project" value="TreeGrafter"/>
</dbReference>